<name>A0A6A4LTG1_9ERIC</name>
<dbReference type="AlphaFoldDB" id="A0A6A4LTG1"/>
<comment type="caution">
    <text evidence="2">The sequence shown here is derived from an EMBL/GenBank/DDBJ whole genome shotgun (WGS) entry which is preliminary data.</text>
</comment>
<dbReference type="PANTHER" id="PTHR36333:SF1">
    <property type="entry name" value="DIMETHYLALLYL, ADENOSINE TRNA METHYLTHIOTRANSFERASE"/>
    <property type="match status" value="1"/>
</dbReference>
<dbReference type="OrthoDB" id="513821at2759"/>
<sequence>MASSLTAAYASIAPCRSTNFTKPRRSTQIRCIGGKDPEGKPRKSDAEATEAFKRQIRQEKERRRALRQSRVVPDTPGELFEYYIDTEAKEIESEIARLKPPSRELEEFFEFFSYVRFELGQLRSVVSKTEDTEDRLFELDSSQKALMEGTEDDKLQADLLKAKKSLANKSLTKILTSKDVKATLLDMVERNERNRLRLLNMVEQNELNRSLLTLLDEKIVTAQKDGQKHAVAFMEKRRGEMLKYMTV</sequence>
<reference evidence="2 3" key="1">
    <citation type="journal article" date="2019" name="Genome Biol. Evol.">
        <title>The Rhododendron genome and chromosomal organization provide insight into shared whole-genome duplications across the heath family (Ericaceae).</title>
        <authorList>
            <person name="Soza V.L."/>
            <person name="Lindsley D."/>
            <person name="Waalkes A."/>
            <person name="Ramage E."/>
            <person name="Patwardhan R.P."/>
            <person name="Burton J.N."/>
            <person name="Adey A."/>
            <person name="Kumar A."/>
            <person name="Qiu R."/>
            <person name="Shendure J."/>
            <person name="Hall B."/>
        </authorList>
    </citation>
    <scope>NUCLEOTIDE SEQUENCE [LARGE SCALE GENOMIC DNA]</scope>
    <source>
        <strain evidence="2">RSF 1966-606</strain>
    </source>
</reference>
<dbReference type="PANTHER" id="PTHR36333">
    <property type="entry name" value="DIMETHYLALLYL, ADENOSINE TRNA METHYLTHIOTRANSFERASE"/>
    <property type="match status" value="1"/>
</dbReference>
<protein>
    <submittedName>
        <fullName evidence="2">Uncharacterized protein</fullName>
    </submittedName>
</protein>
<feature type="non-terminal residue" evidence="2">
    <location>
        <position position="1"/>
    </location>
</feature>
<dbReference type="EMBL" id="QEFC01001170">
    <property type="protein sequence ID" value="KAE9459434.1"/>
    <property type="molecule type" value="Genomic_DNA"/>
</dbReference>
<proteinExistence type="predicted"/>
<dbReference type="Proteomes" id="UP000428333">
    <property type="component" value="Linkage Group LG05"/>
</dbReference>
<feature type="compositionally biased region" description="Basic and acidic residues" evidence="1">
    <location>
        <begin position="33"/>
        <end position="49"/>
    </location>
</feature>
<evidence type="ECO:0000313" key="2">
    <source>
        <dbReference type="EMBL" id="KAE9459434.1"/>
    </source>
</evidence>
<feature type="region of interest" description="Disordered" evidence="1">
    <location>
        <begin position="24"/>
        <end position="49"/>
    </location>
</feature>
<gene>
    <name evidence="2" type="ORF">C3L33_08645</name>
</gene>
<keyword evidence="3" id="KW-1185">Reference proteome</keyword>
<evidence type="ECO:0000256" key="1">
    <source>
        <dbReference type="SAM" id="MobiDB-lite"/>
    </source>
</evidence>
<organism evidence="2 3">
    <name type="scientific">Rhododendron williamsianum</name>
    <dbReference type="NCBI Taxonomy" id="262921"/>
    <lineage>
        <taxon>Eukaryota</taxon>
        <taxon>Viridiplantae</taxon>
        <taxon>Streptophyta</taxon>
        <taxon>Embryophyta</taxon>
        <taxon>Tracheophyta</taxon>
        <taxon>Spermatophyta</taxon>
        <taxon>Magnoliopsida</taxon>
        <taxon>eudicotyledons</taxon>
        <taxon>Gunneridae</taxon>
        <taxon>Pentapetalae</taxon>
        <taxon>asterids</taxon>
        <taxon>Ericales</taxon>
        <taxon>Ericaceae</taxon>
        <taxon>Ericoideae</taxon>
        <taxon>Rhodoreae</taxon>
        <taxon>Rhododendron</taxon>
    </lineage>
</organism>
<evidence type="ECO:0000313" key="3">
    <source>
        <dbReference type="Proteomes" id="UP000428333"/>
    </source>
</evidence>
<dbReference type="GO" id="GO:0009570">
    <property type="term" value="C:chloroplast stroma"/>
    <property type="evidence" value="ECO:0007669"/>
    <property type="project" value="TreeGrafter"/>
</dbReference>
<accession>A0A6A4LTG1</accession>